<evidence type="ECO:0000256" key="1">
    <source>
        <dbReference type="PROSITE-ProRule" id="PRU00175"/>
    </source>
</evidence>
<dbReference type="AlphaFoldDB" id="A0A7J6XAP2"/>
<keyword evidence="1" id="KW-0479">Metal-binding</keyword>
<comment type="caution">
    <text evidence="3">The sequence shown here is derived from an EMBL/GenBank/DDBJ whole genome shotgun (WGS) entry which is preliminary data.</text>
</comment>
<sequence length="143" mass="16262">MRSGNELQRHQDNIRDLQAQIFRLRLKISPSKMPALHWGTYGSHASCPSDGKNAQAITGIPQNLDFSKLNAVLQDNFETGHLKRERECVMCLTEEMSVVFLPCAHQVVCTNCNKLHEKQGMKDCPSCRTPIQQRICARFLYST</sequence>
<keyword evidence="3" id="KW-0436">Ligase</keyword>
<dbReference type="InterPro" id="IPR013083">
    <property type="entry name" value="Znf_RING/FYVE/PHD"/>
</dbReference>
<dbReference type="OrthoDB" id="1711136at2759"/>
<dbReference type="EMBL" id="JABWDY010002168">
    <property type="protein sequence ID" value="KAF5206851.1"/>
    <property type="molecule type" value="Genomic_DNA"/>
</dbReference>
<dbReference type="GO" id="GO:0008270">
    <property type="term" value="F:zinc ion binding"/>
    <property type="evidence" value="ECO:0007669"/>
    <property type="project" value="UniProtKB-KW"/>
</dbReference>
<evidence type="ECO:0000313" key="3">
    <source>
        <dbReference type="EMBL" id="KAF5206851.1"/>
    </source>
</evidence>
<proteinExistence type="predicted"/>
<gene>
    <name evidence="3" type="ORF">FRX31_003562</name>
</gene>
<keyword evidence="1" id="KW-0863">Zinc-finger</keyword>
<dbReference type="CDD" id="cd23128">
    <property type="entry name" value="RING-HC_MIP1-like"/>
    <property type="match status" value="1"/>
</dbReference>
<organism evidence="3 4">
    <name type="scientific">Thalictrum thalictroides</name>
    <name type="common">Rue-anemone</name>
    <name type="synonym">Anemone thalictroides</name>
    <dbReference type="NCBI Taxonomy" id="46969"/>
    <lineage>
        <taxon>Eukaryota</taxon>
        <taxon>Viridiplantae</taxon>
        <taxon>Streptophyta</taxon>
        <taxon>Embryophyta</taxon>
        <taxon>Tracheophyta</taxon>
        <taxon>Spermatophyta</taxon>
        <taxon>Magnoliopsida</taxon>
        <taxon>Ranunculales</taxon>
        <taxon>Ranunculaceae</taxon>
        <taxon>Thalictroideae</taxon>
        <taxon>Thalictrum</taxon>
    </lineage>
</organism>
<dbReference type="Pfam" id="PF13920">
    <property type="entry name" value="zf-C3HC4_3"/>
    <property type="match status" value="1"/>
</dbReference>
<dbReference type="PANTHER" id="PTHR46405:SF2">
    <property type="entry name" value="OS05G0141500 PROTEIN"/>
    <property type="match status" value="1"/>
</dbReference>
<keyword evidence="4" id="KW-1185">Reference proteome</keyword>
<protein>
    <submittedName>
        <fullName evidence="3">Ring type e3 ligase</fullName>
    </submittedName>
</protein>
<dbReference type="SUPFAM" id="SSF57850">
    <property type="entry name" value="RING/U-box"/>
    <property type="match status" value="1"/>
</dbReference>
<name>A0A7J6XAP2_THATH</name>
<dbReference type="InterPro" id="IPR001841">
    <property type="entry name" value="Znf_RING"/>
</dbReference>
<feature type="domain" description="RING-type" evidence="2">
    <location>
        <begin position="88"/>
        <end position="128"/>
    </location>
</feature>
<dbReference type="PANTHER" id="PTHR46405">
    <property type="entry name" value="OS05G0141500 PROTEIN"/>
    <property type="match status" value="1"/>
</dbReference>
<dbReference type="Proteomes" id="UP000554482">
    <property type="component" value="Unassembled WGS sequence"/>
</dbReference>
<dbReference type="InterPro" id="IPR046934">
    <property type="entry name" value="PIR2-like"/>
</dbReference>
<reference evidence="3 4" key="1">
    <citation type="submission" date="2020-06" db="EMBL/GenBank/DDBJ databases">
        <title>Transcriptomic and genomic resources for Thalictrum thalictroides and T. hernandezii: Facilitating candidate gene discovery in an emerging model plant lineage.</title>
        <authorList>
            <person name="Arias T."/>
            <person name="Riano-Pachon D.M."/>
            <person name="Di Stilio V.S."/>
        </authorList>
    </citation>
    <scope>NUCLEOTIDE SEQUENCE [LARGE SCALE GENOMIC DNA]</scope>
    <source>
        <strain evidence="4">cv. WT478/WT964</strain>
        <tissue evidence="3">Leaves</tissue>
    </source>
</reference>
<keyword evidence="1" id="KW-0862">Zinc</keyword>
<dbReference type="Gene3D" id="3.30.40.10">
    <property type="entry name" value="Zinc/RING finger domain, C3HC4 (zinc finger)"/>
    <property type="match status" value="1"/>
</dbReference>
<dbReference type="GO" id="GO:0016874">
    <property type="term" value="F:ligase activity"/>
    <property type="evidence" value="ECO:0007669"/>
    <property type="project" value="UniProtKB-KW"/>
</dbReference>
<dbReference type="PROSITE" id="PS50089">
    <property type="entry name" value="ZF_RING_2"/>
    <property type="match status" value="1"/>
</dbReference>
<evidence type="ECO:0000259" key="2">
    <source>
        <dbReference type="PROSITE" id="PS50089"/>
    </source>
</evidence>
<accession>A0A7J6XAP2</accession>
<evidence type="ECO:0000313" key="4">
    <source>
        <dbReference type="Proteomes" id="UP000554482"/>
    </source>
</evidence>